<sequence>MGCFDDVKHNLNTFSKPIFLRIYNTRMLLVFFSKNKHVTIRFIVNTRARSTEYPLNSESQTRKSDKGSTTQPCDLISFYICLINMYMSSADQISFCIVNAFFGLTLIRPGKEQQKWALVY</sequence>
<comment type="caution">
    <text evidence="1">The sequence shown here is derived from an EMBL/GenBank/DDBJ whole genome shotgun (WGS) entry which is preliminary data.</text>
</comment>
<evidence type="ECO:0000313" key="2">
    <source>
        <dbReference type="Proteomes" id="UP001443914"/>
    </source>
</evidence>
<protein>
    <submittedName>
        <fullName evidence="1">Uncharacterized protein</fullName>
    </submittedName>
</protein>
<name>A0AAW1I839_SAPOF</name>
<dbReference type="Proteomes" id="UP001443914">
    <property type="component" value="Unassembled WGS sequence"/>
</dbReference>
<reference evidence="1" key="1">
    <citation type="submission" date="2024-03" db="EMBL/GenBank/DDBJ databases">
        <title>WGS assembly of Saponaria officinalis var. Norfolk2.</title>
        <authorList>
            <person name="Jenkins J."/>
            <person name="Shu S."/>
            <person name="Grimwood J."/>
            <person name="Barry K."/>
            <person name="Goodstein D."/>
            <person name="Schmutz J."/>
            <person name="Leebens-Mack J."/>
            <person name="Osbourn A."/>
        </authorList>
    </citation>
    <scope>NUCLEOTIDE SEQUENCE [LARGE SCALE GENOMIC DNA]</scope>
    <source>
        <strain evidence="1">JIC</strain>
    </source>
</reference>
<keyword evidence="2" id="KW-1185">Reference proteome</keyword>
<dbReference type="AlphaFoldDB" id="A0AAW1I839"/>
<gene>
    <name evidence="1" type="ORF">RND81_10G246100</name>
</gene>
<accession>A0AAW1I839</accession>
<proteinExistence type="predicted"/>
<organism evidence="1 2">
    <name type="scientific">Saponaria officinalis</name>
    <name type="common">Common soapwort</name>
    <name type="synonym">Lychnis saponaria</name>
    <dbReference type="NCBI Taxonomy" id="3572"/>
    <lineage>
        <taxon>Eukaryota</taxon>
        <taxon>Viridiplantae</taxon>
        <taxon>Streptophyta</taxon>
        <taxon>Embryophyta</taxon>
        <taxon>Tracheophyta</taxon>
        <taxon>Spermatophyta</taxon>
        <taxon>Magnoliopsida</taxon>
        <taxon>eudicotyledons</taxon>
        <taxon>Gunneridae</taxon>
        <taxon>Pentapetalae</taxon>
        <taxon>Caryophyllales</taxon>
        <taxon>Caryophyllaceae</taxon>
        <taxon>Caryophylleae</taxon>
        <taxon>Saponaria</taxon>
    </lineage>
</organism>
<dbReference type="EMBL" id="JBDFQZ010000010">
    <property type="protein sequence ID" value="KAK9684964.1"/>
    <property type="molecule type" value="Genomic_DNA"/>
</dbReference>
<evidence type="ECO:0000313" key="1">
    <source>
        <dbReference type="EMBL" id="KAK9684964.1"/>
    </source>
</evidence>